<evidence type="ECO:0000256" key="1">
    <source>
        <dbReference type="SAM" id="MobiDB-lite"/>
    </source>
</evidence>
<comment type="caution">
    <text evidence="2">The sequence shown here is derived from an EMBL/GenBank/DDBJ whole genome shotgun (WGS) entry which is preliminary data.</text>
</comment>
<feature type="compositionally biased region" description="Polar residues" evidence="1">
    <location>
        <begin position="53"/>
        <end position="62"/>
    </location>
</feature>
<sequence>MLREMGYADADLPSHNSSSSSKGRVGAAVAGREIEDVADSEKKRGKKVVGSESMASISTDTSSYVPAIPAVKPAAIPQLSAKQRGKLPAREESSNSIDAAASQKSTLIPDMEQKPVGWYATATLDEIRATLPKIEKKDLIPDEEIPEFLAGLLRDFKMLKSVSAWRSEQVEREVEDLVEAHLAKMCGDKEVGGGETGDDGDADDEDVHVDEDGNVNYTWGEFGEPDPRYVDCGWGQVDVSSRGCPLTHGGFEENREDRESFGVIEESIRETEKAEEADHAQGQQSLSTIIDEDEYDDKDRFADADEDYDEDARNLTQVEILSREGML</sequence>
<dbReference type="OrthoDB" id="3559164at2759"/>
<feature type="compositionally biased region" description="Basic and acidic residues" evidence="1">
    <location>
        <begin position="269"/>
        <end position="279"/>
    </location>
</feature>
<proteinExistence type="predicted"/>
<feature type="compositionally biased region" description="Basic and acidic residues" evidence="1">
    <location>
        <begin position="32"/>
        <end position="42"/>
    </location>
</feature>
<dbReference type="AlphaFoldDB" id="A0A395IRD6"/>
<evidence type="ECO:0000313" key="2">
    <source>
        <dbReference type="EMBL" id="RAL62860.1"/>
    </source>
</evidence>
<feature type="region of interest" description="Disordered" evidence="1">
    <location>
        <begin position="1"/>
        <end position="62"/>
    </location>
</feature>
<evidence type="ECO:0000313" key="3">
    <source>
        <dbReference type="Proteomes" id="UP000249056"/>
    </source>
</evidence>
<feature type="region of interest" description="Disordered" evidence="1">
    <location>
        <begin position="269"/>
        <end position="315"/>
    </location>
</feature>
<accession>A0A395IRD6</accession>
<gene>
    <name evidence="2" type="ORF">DID88_004701</name>
</gene>
<keyword evidence="3" id="KW-1185">Reference proteome</keyword>
<protein>
    <submittedName>
        <fullName evidence="2">Uncharacterized protein</fullName>
    </submittedName>
</protein>
<dbReference type="Proteomes" id="UP000249056">
    <property type="component" value="Unassembled WGS sequence"/>
</dbReference>
<feature type="region of interest" description="Disordered" evidence="1">
    <location>
        <begin position="188"/>
        <end position="220"/>
    </location>
</feature>
<name>A0A395IRD6_9HELO</name>
<dbReference type="EMBL" id="QKRW01000022">
    <property type="protein sequence ID" value="RAL62860.1"/>
    <property type="molecule type" value="Genomic_DNA"/>
</dbReference>
<reference evidence="2 3" key="1">
    <citation type="submission" date="2018-06" db="EMBL/GenBank/DDBJ databases">
        <title>Genome Sequence of the Brown Rot Fungal Pathogen Monilinia fructigena.</title>
        <authorList>
            <person name="Landi L."/>
            <person name="De Miccolis Angelini R.M."/>
            <person name="Pollastro S."/>
            <person name="Abate D."/>
            <person name="Faretra F."/>
            <person name="Romanazzi G."/>
        </authorList>
    </citation>
    <scope>NUCLEOTIDE SEQUENCE [LARGE SCALE GENOMIC DNA]</scope>
    <source>
        <strain evidence="2 3">Mfrg269</strain>
    </source>
</reference>
<feature type="compositionally biased region" description="Acidic residues" evidence="1">
    <location>
        <begin position="196"/>
        <end position="213"/>
    </location>
</feature>
<feature type="region of interest" description="Disordered" evidence="1">
    <location>
        <begin position="79"/>
        <end position="101"/>
    </location>
</feature>
<organism evidence="2 3">
    <name type="scientific">Monilinia fructigena</name>
    <dbReference type="NCBI Taxonomy" id="38457"/>
    <lineage>
        <taxon>Eukaryota</taxon>
        <taxon>Fungi</taxon>
        <taxon>Dikarya</taxon>
        <taxon>Ascomycota</taxon>
        <taxon>Pezizomycotina</taxon>
        <taxon>Leotiomycetes</taxon>
        <taxon>Helotiales</taxon>
        <taxon>Sclerotiniaceae</taxon>
        <taxon>Monilinia</taxon>
    </lineage>
</organism>